<keyword evidence="7" id="KW-1133">Transmembrane helix</keyword>
<dbReference type="Gene3D" id="1.10.510.10">
    <property type="entry name" value="Transferase(Phosphotransferase) domain 1"/>
    <property type="match status" value="1"/>
</dbReference>
<sequence>MHSSQGPRQDDAVETHALSSRFIAGKYELQEVLGEGGMGVVVAALHTQLEQRVAIKLMRREMADDQAAIQRFMREARAAAALRSENVARVGDVGIREDGTPYLVMEYLEGADLGTLLKREGPLPVIVAVDYVLQACSAISEAHAQGIVHRDLKPSNLFLTRRPDGRPLVKVLDFGVSKILPEAGIAAEGLTQTATAVIMGSPAYISPEQAKSSRDVDARSDIWSLGVVLYQLMSGRLPFASESIVQLFGKLCYEPPAPLREHTPSVPPALEQVLLRCMDKDLACRYQSVADLARDLRPFSSDAPTASSSGGLHAVSLPTPAAPMPSAAAPSAQMPARSSQLVARPQPSSHKRVFLGLIAGVIAIMALFYVFGRDDGAAPAADAVAGEDTAAEAAARADDDTEAAASAAASGDDETADDGAVAAGAGGDADGDAKNDANADAAQPSAAEEDDGAERAADGDTTRAAATRRANKRRTRRPVRRTRKPSRDTAEDTRKDTGKKPKDEDPFGSIF</sequence>
<dbReference type="PANTHER" id="PTHR43289:SF34">
    <property type="entry name" value="SERINE_THREONINE-PROTEIN KINASE YBDM-RELATED"/>
    <property type="match status" value="1"/>
</dbReference>
<evidence type="ECO:0000256" key="5">
    <source>
        <dbReference type="PROSITE-ProRule" id="PRU10141"/>
    </source>
</evidence>
<organism evidence="9 10">
    <name type="scientific">Haliangium ochraceum (strain DSM 14365 / JCM 11303 / SMP-2)</name>
    <dbReference type="NCBI Taxonomy" id="502025"/>
    <lineage>
        <taxon>Bacteria</taxon>
        <taxon>Pseudomonadati</taxon>
        <taxon>Myxococcota</taxon>
        <taxon>Polyangia</taxon>
        <taxon>Haliangiales</taxon>
        <taxon>Kofleriaceae</taxon>
        <taxon>Haliangium</taxon>
    </lineage>
</organism>
<dbReference type="AlphaFoldDB" id="D0LQ80"/>
<dbReference type="eggNOG" id="COG0515">
    <property type="taxonomic scope" value="Bacteria"/>
</dbReference>
<feature type="transmembrane region" description="Helical" evidence="7">
    <location>
        <begin position="353"/>
        <end position="371"/>
    </location>
</feature>
<dbReference type="SUPFAM" id="SSF56112">
    <property type="entry name" value="Protein kinase-like (PK-like)"/>
    <property type="match status" value="1"/>
</dbReference>
<dbReference type="PANTHER" id="PTHR43289">
    <property type="entry name" value="MITOGEN-ACTIVATED PROTEIN KINASE KINASE KINASE 20-RELATED"/>
    <property type="match status" value="1"/>
</dbReference>
<evidence type="ECO:0000256" key="1">
    <source>
        <dbReference type="ARBA" id="ARBA00022679"/>
    </source>
</evidence>
<keyword evidence="7" id="KW-0812">Transmembrane</keyword>
<dbReference type="PROSITE" id="PS00108">
    <property type="entry name" value="PROTEIN_KINASE_ST"/>
    <property type="match status" value="1"/>
</dbReference>
<evidence type="ECO:0000256" key="2">
    <source>
        <dbReference type="ARBA" id="ARBA00022741"/>
    </source>
</evidence>
<evidence type="ECO:0000256" key="7">
    <source>
        <dbReference type="SAM" id="Phobius"/>
    </source>
</evidence>
<feature type="compositionally biased region" description="Basic residues" evidence="6">
    <location>
        <begin position="469"/>
        <end position="484"/>
    </location>
</feature>
<dbReference type="InterPro" id="IPR011009">
    <property type="entry name" value="Kinase-like_dom_sf"/>
</dbReference>
<evidence type="ECO:0000259" key="8">
    <source>
        <dbReference type="PROSITE" id="PS50011"/>
    </source>
</evidence>
<dbReference type="KEGG" id="hoh:Hoch_6420"/>
<dbReference type="HOGENOM" id="CLU_000288_63_44_7"/>
<dbReference type="Gene3D" id="3.30.200.20">
    <property type="entry name" value="Phosphorylase Kinase, domain 1"/>
    <property type="match status" value="1"/>
</dbReference>
<dbReference type="PROSITE" id="PS50011">
    <property type="entry name" value="PROTEIN_KINASE_DOM"/>
    <property type="match status" value="1"/>
</dbReference>
<evidence type="ECO:0000313" key="10">
    <source>
        <dbReference type="Proteomes" id="UP000001880"/>
    </source>
</evidence>
<feature type="binding site" evidence="5">
    <location>
        <position position="56"/>
    </location>
    <ligand>
        <name>ATP</name>
        <dbReference type="ChEBI" id="CHEBI:30616"/>
    </ligand>
</feature>
<dbReference type="CDD" id="cd14014">
    <property type="entry name" value="STKc_PknB_like"/>
    <property type="match status" value="1"/>
</dbReference>
<dbReference type="Pfam" id="PF00069">
    <property type="entry name" value="Pkinase"/>
    <property type="match status" value="1"/>
</dbReference>
<dbReference type="EMBL" id="CP001804">
    <property type="protein sequence ID" value="ACY18889.1"/>
    <property type="molecule type" value="Genomic_DNA"/>
</dbReference>
<dbReference type="InterPro" id="IPR017441">
    <property type="entry name" value="Protein_kinase_ATP_BS"/>
</dbReference>
<evidence type="ECO:0000256" key="3">
    <source>
        <dbReference type="ARBA" id="ARBA00022777"/>
    </source>
</evidence>
<keyword evidence="7" id="KW-0472">Membrane</keyword>
<accession>D0LQ80</accession>
<dbReference type="Proteomes" id="UP000001880">
    <property type="component" value="Chromosome"/>
</dbReference>
<name>D0LQ80_HALO1</name>
<dbReference type="GO" id="GO:0004674">
    <property type="term" value="F:protein serine/threonine kinase activity"/>
    <property type="evidence" value="ECO:0007669"/>
    <property type="project" value="UniProtKB-KW"/>
</dbReference>
<evidence type="ECO:0000256" key="6">
    <source>
        <dbReference type="SAM" id="MobiDB-lite"/>
    </source>
</evidence>
<keyword evidence="4 5" id="KW-0067">ATP-binding</keyword>
<feature type="domain" description="Protein kinase" evidence="8">
    <location>
        <begin position="27"/>
        <end position="300"/>
    </location>
</feature>
<keyword evidence="3 9" id="KW-0418">Kinase</keyword>
<dbReference type="InterPro" id="IPR000719">
    <property type="entry name" value="Prot_kinase_dom"/>
</dbReference>
<evidence type="ECO:0000256" key="4">
    <source>
        <dbReference type="ARBA" id="ARBA00022840"/>
    </source>
</evidence>
<feature type="compositionally biased region" description="Low complexity" evidence="6">
    <location>
        <begin position="324"/>
        <end position="340"/>
    </location>
</feature>
<keyword evidence="9" id="KW-0723">Serine/threonine-protein kinase</keyword>
<reference evidence="9 10" key="1">
    <citation type="journal article" date="2010" name="Stand. Genomic Sci.">
        <title>Complete genome sequence of Haliangium ochraceum type strain (SMP-2).</title>
        <authorList>
            <consortium name="US DOE Joint Genome Institute (JGI-PGF)"/>
            <person name="Ivanova N."/>
            <person name="Daum C."/>
            <person name="Lang E."/>
            <person name="Abt B."/>
            <person name="Kopitz M."/>
            <person name="Saunders E."/>
            <person name="Lapidus A."/>
            <person name="Lucas S."/>
            <person name="Glavina Del Rio T."/>
            <person name="Nolan M."/>
            <person name="Tice H."/>
            <person name="Copeland A."/>
            <person name="Cheng J.F."/>
            <person name="Chen F."/>
            <person name="Bruce D."/>
            <person name="Goodwin L."/>
            <person name="Pitluck S."/>
            <person name="Mavromatis K."/>
            <person name="Pati A."/>
            <person name="Mikhailova N."/>
            <person name="Chen A."/>
            <person name="Palaniappan K."/>
            <person name="Land M."/>
            <person name="Hauser L."/>
            <person name="Chang Y.J."/>
            <person name="Jeffries C.D."/>
            <person name="Detter J.C."/>
            <person name="Brettin T."/>
            <person name="Rohde M."/>
            <person name="Goker M."/>
            <person name="Bristow J."/>
            <person name="Markowitz V."/>
            <person name="Eisen J.A."/>
            <person name="Hugenholtz P."/>
            <person name="Kyrpides N.C."/>
            <person name="Klenk H.P."/>
        </authorList>
    </citation>
    <scope>NUCLEOTIDE SEQUENCE [LARGE SCALE GENOMIC DNA]</scope>
    <source>
        <strain evidence="10">DSM 14365 / CIP 107738 / JCM 11303 / AJ 13395 / SMP-2</strain>
    </source>
</reference>
<gene>
    <name evidence="9" type="ordered locus">Hoch_6420</name>
</gene>
<evidence type="ECO:0000313" key="9">
    <source>
        <dbReference type="EMBL" id="ACY18889.1"/>
    </source>
</evidence>
<dbReference type="PROSITE" id="PS00107">
    <property type="entry name" value="PROTEIN_KINASE_ATP"/>
    <property type="match status" value="1"/>
</dbReference>
<dbReference type="InterPro" id="IPR008271">
    <property type="entry name" value="Ser/Thr_kinase_AS"/>
</dbReference>
<protein>
    <submittedName>
        <fullName evidence="9">Serine/threonine protein kinase</fullName>
    </submittedName>
</protein>
<keyword evidence="2 5" id="KW-0547">Nucleotide-binding</keyword>
<dbReference type="GO" id="GO:0005524">
    <property type="term" value="F:ATP binding"/>
    <property type="evidence" value="ECO:0007669"/>
    <property type="project" value="UniProtKB-UniRule"/>
</dbReference>
<feature type="compositionally biased region" description="Basic and acidic residues" evidence="6">
    <location>
        <begin position="485"/>
        <end position="505"/>
    </location>
</feature>
<feature type="region of interest" description="Disordered" evidence="6">
    <location>
        <begin position="391"/>
        <end position="511"/>
    </location>
</feature>
<feature type="region of interest" description="Disordered" evidence="6">
    <location>
        <begin position="303"/>
        <end position="345"/>
    </location>
</feature>
<keyword evidence="1" id="KW-0808">Transferase</keyword>
<dbReference type="STRING" id="502025.Hoch_6420"/>
<dbReference type="SMART" id="SM00220">
    <property type="entry name" value="S_TKc"/>
    <property type="match status" value="1"/>
</dbReference>
<proteinExistence type="predicted"/>
<keyword evidence="10" id="KW-1185">Reference proteome</keyword>